<name>A0A9P1IL73_9PELO</name>
<accession>A0A9P1IL73</accession>
<protein>
    <submittedName>
        <fullName evidence="2">Uncharacterized protein</fullName>
    </submittedName>
</protein>
<dbReference type="Proteomes" id="UP001152747">
    <property type="component" value="Unassembled WGS sequence"/>
</dbReference>
<feature type="compositionally biased region" description="Basic and acidic residues" evidence="1">
    <location>
        <begin position="718"/>
        <end position="729"/>
    </location>
</feature>
<gene>
    <name evidence="2" type="ORF">CAMP_LOCUS10269</name>
</gene>
<evidence type="ECO:0000256" key="1">
    <source>
        <dbReference type="SAM" id="MobiDB-lite"/>
    </source>
</evidence>
<keyword evidence="3" id="KW-1185">Reference proteome</keyword>
<proteinExistence type="predicted"/>
<sequence length="764" mass="91494">MFERSFTMRDSEPQLKPDILLNLLDKYVFRSKMNQKIRDEAAKLDPDKVMNRTIAMQLVQKLFEKSKSMKHLYGSPEELVHYIYQYQEFPNNAAFLGMKDVLNFDSVVFYGDYAGDSYMSKSEAFVFFFIYRIAKPKESKFVNLTAHFIGNEVGREMNSKFELVQKDFFCDTIMSDFDTILALASRIFVINSETLLRNPHFIDRVCSKFMITGRSWDQESVKNYREIFESPGFYLVEETVEEVYEIFANLFDKSKDEQCFVKLRKLIEDEHKTHPIPLNLDHFKRIYEEQLVWRGLLRIFFRSEPFRIKYPYVRLFIDDEMVKCKRFFMAKELADVLEVVMQEKFKKEFPRNLLSIENEEDRKLGISRIVEYDTFEQVLESLNLTKDDLRIVGVRLKPTDRGDIIPVNSSYGTYCKLAKHAFYVIFEQISIGMNLWKSMEKQNFPKVFEFFEKLTENDEIFGANREYRYFIDTWKIEEIIDLAYEELLKYSTTNMYVFPNKKSKNTYSENEAMKELKKFAPNFENQQKLIESYDNLIENEKRPITQKIIGFLHERAIRTAFVECHSKLNDFLNFQLNPIQIFFDVGKEDKQVERICYAKHSEIYRDFIRKMHPTISTRNFIPKENLDKMIENQMSNYEISEVFMEKDHAAFAQNSQLIFELFESKLENDVMLIRRREKPIKASDFIVNMINQDENDDNNIFEHQSTSNDQNYEEELEKENRRKNEETQEVKRVFKRHINQLLSEQSVETRRLFRRFLDNLSLNS</sequence>
<organism evidence="2 3">
    <name type="scientific">Caenorhabditis angaria</name>
    <dbReference type="NCBI Taxonomy" id="860376"/>
    <lineage>
        <taxon>Eukaryota</taxon>
        <taxon>Metazoa</taxon>
        <taxon>Ecdysozoa</taxon>
        <taxon>Nematoda</taxon>
        <taxon>Chromadorea</taxon>
        <taxon>Rhabditida</taxon>
        <taxon>Rhabditina</taxon>
        <taxon>Rhabditomorpha</taxon>
        <taxon>Rhabditoidea</taxon>
        <taxon>Rhabditidae</taxon>
        <taxon>Peloderinae</taxon>
        <taxon>Caenorhabditis</taxon>
    </lineage>
</organism>
<evidence type="ECO:0000313" key="3">
    <source>
        <dbReference type="Proteomes" id="UP001152747"/>
    </source>
</evidence>
<feature type="compositionally biased region" description="Polar residues" evidence="1">
    <location>
        <begin position="701"/>
        <end position="710"/>
    </location>
</feature>
<feature type="region of interest" description="Disordered" evidence="1">
    <location>
        <begin position="696"/>
        <end position="729"/>
    </location>
</feature>
<dbReference type="AlphaFoldDB" id="A0A9P1IL73"/>
<reference evidence="2" key="1">
    <citation type="submission" date="2022-11" db="EMBL/GenBank/DDBJ databases">
        <authorList>
            <person name="Kikuchi T."/>
        </authorList>
    </citation>
    <scope>NUCLEOTIDE SEQUENCE</scope>
    <source>
        <strain evidence="2">PS1010</strain>
    </source>
</reference>
<dbReference type="EMBL" id="CANHGI010000004">
    <property type="protein sequence ID" value="CAI5447632.1"/>
    <property type="molecule type" value="Genomic_DNA"/>
</dbReference>
<comment type="caution">
    <text evidence="2">The sequence shown here is derived from an EMBL/GenBank/DDBJ whole genome shotgun (WGS) entry which is preliminary data.</text>
</comment>
<evidence type="ECO:0000313" key="2">
    <source>
        <dbReference type="EMBL" id="CAI5447632.1"/>
    </source>
</evidence>